<gene>
    <name evidence="1" type="ORF">LEP1GSC105_2336</name>
</gene>
<name>A0A0E2D638_LEPIR</name>
<dbReference type="Proteomes" id="UP000001340">
    <property type="component" value="Unassembled WGS sequence"/>
</dbReference>
<accession>A0A0E2D638</accession>
<evidence type="ECO:0000313" key="1">
    <source>
        <dbReference type="EMBL" id="EKR55491.1"/>
    </source>
</evidence>
<reference evidence="1 2" key="1">
    <citation type="submission" date="2012-10" db="EMBL/GenBank/DDBJ databases">
        <authorList>
            <person name="Harkins D.M."/>
            <person name="Durkin A.S."/>
            <person name="Brinkac L.M."/>
            <person name="Haft D.H."/>
            <person name="Selengut J.D."/>
            <person name="Sanka R."/>
            <person name="DePew J."/>
            <person name="Purushe J."/>
            <person name="Chanthongthip A."/>
            <person name="Lattana O."/>
            <person name="Phetsouvanh R."/>
            <person name="Newton P.N."/>
            <person name="Vinetz J.M."/>
            <person name="Sutton G.G."/>
            <person name="Nierman W.C."/>
            <person name="Fouts D.E."/>
        </authorList>
    </citation>
    <scope>NUCLEOTIDE SEQUENCE [LARGE SCALE GENOMIC DNA]</scope>
    <source>
        <strain evidence="1 2">UI 12758</strain>
    </source>
</reference>
<sequence length="37" mass="4502">MPKEKDKSMAHKPQYDKKFKKNTIEQLIKSRKFYSSL</sequence>
<comment type="caution">
    <text evidence="1">The sequence shown here is derived from an EMBL/GenBank/DDBJ whole genome shotgun (WGS) entry which is preliminary data.</text>
</comment>
<dbReference type="AlphaFoldDB" id="A0A0E2D638"/>
<dbReference type="EMBL" id="AHNR02000028">
    <property type="protein sequence ID" value="EKR55491.1"/>
    <property type="molecule type" value="Genomic_DNA"/>
</dbReference>
<organism evidence="1 2">
    <name type="scientific">Leptospira interrogans str. UI 12758</name>
    <dbReference type="NCBI Taxonomy" id="1049938"/>
    <lineage>
        <taxon>Bacteria</taxon>
        <taxon>Pseudomonadati</taxon>
        <taxon>Spirochaetota</taxon>
        <taxon>Spirochaetia</taxon>
        <taxon>Leptospirales</taxon>
        <taxon>Leptospiraceae</taxon>
        <taxon>Leptospira</taxon>
    </lineage>
</organism>
<proteinExistence type="predicted"/>
<protein>
    <submittedName>
        <fullName evidence="1">Uncharacterized protein</fullName>
    </submittedName>
</protein>
<evidence type="ECO:0000313" key="2">
    <source>
        <dbReference type="Proteomes" id="UP000001340"/>
    </source>
</evidence>